<sequence length="118" mass="12684">MKYALLIYPKPGSHEALSPEEYAPVNAAYLGLRDDPRCIGGAHLQPAETATTVRQDQRGALITDGPFADTREVLGGYYVLEASDLDDALEFAQGIPAIRLGGAVEIRPLVDVPTEDAF</sequence>
<dbReference type="PATRIC" id="fig|710421.3.peg.2668"/>
<evidence type="ECO:0000313" key="3">
    <source>
        <dbReference type="EMBL" id="AFM17446.1"/>
    </source>
</evidence>
<protein>
    <recommendedName>
        <fullName evidence="2">YCII-related domain-containing protein</fullName>
    </recommendedName>
</protein>
<keyword evidence="4" id="KW-1185">Reference proteome</keyword>
<organism evidence="3 4">
    <name type="scientific">Mycolicibacterium chubuense (strain NBB4)</name>
    <name type="common">Mycobacterium chubuense</name>
    <dbReference type="NCBI Taxonomy" id="710421"/>
    <lineage>
        <taxon>Bacteria</taxon>
        <taxon>Bacillati</taxon>
        <taxon>Actinomycetota</taxon>
        <taxon>Actinomycetes</taxon>
        <taxon>Mycobacteriales</taxon>
        <taxon>Mycobacteriaceae</taxon>
        <taxon>Mycolicibacterium</taxon>
    </lineage>
</organism>
<dbReference type="Pfam" id="PF03795">
    <property type="entry name" value="YCII"/>
    <property type="match status" value="1"/>
</dbReference>
<dbReference type="InterPro" id="IPR011008">
    <property type="entry name" value="Dimeric_a/b-barrel"/>
</dbReference>
<dbReference type="PANTHER" id="PTHR35174">
    <property type="entry name" value="BLL7171 PROTEIN-RELATED"/>
    <property type="match status" value="1"/>
</dbReference>
<dbReference type="InterPro" id="IPR005545">
    <property type="entry name" value="YCII"/>
</dbReference>
<dbReference type="Gene3D" id="3.30.70.1060">
    <property type="entry name" value="Dimeric alpha+beta barrel"/>
    <property type="match status" value="1"/>
</dbReference>
<dbReference type="KEGG" id="mcb:Mycch_2681"/>
<feature type="domain" description="YCII-related" evidence="2">
    <location>
        <begin position="1"/>
        <end position="111"/>
    </location>
</feature>
<dbReference type="AlphaFoldDB" id="I4BJI9"/>
<dbReference type="STRING" id="710421.Mycch_2681"/>
<evidence type="ECO:0000313" key="4">
    <source>
        <dbReference type="Proteomes" id="UP000006057"/>
    </source>
</evidence>
<evidence type="ECO:0000259" key="2">
    <source>
        <dbReference type="Pfam" id="PF03795"/>
    </source>
</evidence>
<dbReference type="SUPFAM" id="SSF54909">
    <property type="entry name" value="Dimeric alpha+beta barrel"/>
    <property type="match status" value="1"/>
</dbReference>
<dbReference type="eggNOG" id="COG3795">
    <property type="taxonomic scope" value="Bacteria"/>
</dbReference>
<dbReference type="Proteomes" id="UP000006057">
    <property type="component" value="Chromosome"/>
</dbReference>
<name>I4BJI9_MYCCN</name>
<comment type="similarity">
    <text evidence="1">Belongs to the YciI family.</text>
</comment>
<dbReference type="PANTHER" id="PTHR35174:SF3">
    <property type="entry name" value="BLL7171 PROTEIN"/>
    <property type="match status" value="1"/>
</dbReference>
<dbReference type="RefSeq" id="WP_014815924.1">
    <property type="nucleotide sequence ID" value="NC_018027.1"/>
</dbReference>
<dbReference type="OrthoDB" id="668782at2"/>
<evidence type="ECO:0000256" key="1">
    <source>
        <dbReference type="ARBA" id="ARBA00007689"/>
    </source>
</evidence>
<proteinExistence type="inferred from homology"/>
<reference evidence="3 4" key="1">
    <citation type="submission" date="2012-06" db="EMBL/GenBank/DDBJ databases">
        <title>Complete sequence of chromosome of Mycobacterium chubuense NBB4.</title>
        <authorList>
            <consortium name="US DOE Joint Genome Institute"/>
            <person name="Lucas S."/>
            <person name="Han J."/>
            <person name="Lapidus A."/>
            <person name="Cheng J.-F."/>
            <person name="Goodwin L."/>
            <person name="Pitluck S."/>
            <person name="Peters L."/>
            <person name="Mikhailova N."/>
            <person name="Teshima H."/>
            <person name="Detter J.C."/>
            <person name="Han C."/>
            <person name="Tapia R."/>
            <person name="Land M."/>
            <person name="Hauser L."/>
            <person name="Kyrpides N."/>
            <person name="Ivanova N."/>
            <person name="Pagani I."/>
            <person name="Mattes T."/>
            <person name="Holmes A."/>
            <person name="Rutledge P."/>
            <person name="Paulsen I."/>
            <person name="Coleman N."/>
            <person name="Woyke T."/>
        </authorList>
    </citation>
    <scope>NUCLEOTIDE SEQUENCE [LARGE SCALE GENOMIC DNA]</scope>
    <source>
        <strain evidence="3 4">NBB4</strain>
    </source>
</reference>
<accession>I4BJI9</accession>
<gene>
    <name evidence="3" type="ordered locus">Mycch_2681</name>
</gene>
<dbReference type="HOGENOM" id="CLU_130902_2_2_11"/>
<dbReference type="EMBL" id="CP003053">
    <property type="protein sequence ID" value="AFM17446.1"/>
    <property type="molecule type" value="Genomic_DNA"/>
</dbReference>